<keyword evidence="1" id="KW-1133">Transmembrane helix</keyword>
<dbReference type="GO" id="GO:0030077">
    <property type="term" value="C:plasma membrane light-harvesting complex"/>
    <property type="evidence" value="ECO:0007669"/>
    <property type="project" value="InterPro"/>
</dbReference>
<sequence length="273" mass="30295">MPTGAITEYINVAQVALYVFWFAFAALIYYLHRENKREGYPLESDRSPYITVQGYPAAPGPKEYLEKDGSKNIIANGNPDTREIHAKPVANYPGAPLEPTGNPMVDGVGPASWANRADIPDVTMDGVPRIVPMRIAGHGFAVSSNDPDPRGMKVVALDGKVAGECLDIWVDRSEAMPRYLEVKLADGGIRLVPMFLTKIARSEYGPAKGTPKERSEDYRERFVRVVSVKAEHFAEAPTVKDPESITRLEEDKIMAYFGGGHFYATPQRKYKFL</sequence>
<reference evidence="4 5" key="1">
    <citation type="submission" date="2017-01" db="EMBL/GenBank/DDBJ databases">
        <authorList>
            <person name="Mah S.A."/>
            <person name="Swanson W.J."/>
            <person name="Moy G.W."/>
            <person name="Vacquier V.D."/>
        </authorList>
    </citation>
    <scope>NUCLEOTIDE SEQUENCE [LARGE SCALE GENOMIC DNA]</scope>
    <source>
        <strain evidence="4 5">M9</strain>
    </source>
</reference>
<feature type="transmembrane region" description="Helical" evidence="1">
    <location>
        <begin position="12"/>
        <end position="31"/>
    </location>
</feature>
<accession>A0A1R3VLY0</accession>
<evidence type="ECO:0000259" key="3">
    <source>
        <dbReference type="Pfam" id="PF05239"/>
    </source>
</evidence>
<dbReference type="OrthoDB" id="8557487at2"/>
<feature type="domain" description="Photosynthetic reaction centre H subunit N-terminal" evidence="2">
    <location>
        <begin position="5"/>
        <end position="135"/>
    </location>
</feature>
<protein>
    <submittedName>
        <fullName evidence="4">Photosynthetic reaction center H subunit</fullName>
    </submittedName>
</protein>
<dbReference type="Gene3D" id="4.10.540.10">
    <property type="entry name" value="Photosynthetic reaction centre, H subunit, N-terminal domain"/>
    <property type="match status" value="1"/>
</dbReference>
<evidence type="ECO:0000313" key="5">
    <source>
        <dbReference type="Proteomes" id="UP000223759"/>
    </source>
</evidence>
<proteinExistence type="predicted"/>
<dbReference type="Proteomes" id="UP000223759">
    <property type="component" value="Unassembled WGS sequence"/>
</dbReference>
<dbReference type="InterPro" id="IPR005652">
    <property type="entry name" value="Photo_RC_H"/>
</dbReference>
<keyword evidence="1" id="KW-0812">Transmembrane</keyword>
<dbReference type="Pfam" id="PF03967">
    <property type="entry name" value="PRCH"/>
    <property type="match status" value="1"/>
</dbReference>
<keyword evidence="5" id="KW-1185">Reference proteome</keyword>
<organism evidence="4 5">
    <name type="scientific">Ectothiorhodosinus mongolicus</name>
    <dbReference type="NCBI Taxonomy" id="233100"/>
    <lineage>
        <taxon>Bacteria</taxon>
        <taxon>Pseudomonadati</taxon>
        <taxon>Pseudomonadota</taxon>
        <taxon>Gammaproteobacteria</taxon>
        <taxon>Chromatiales</taxon>
        <taxon>Ectothiorhodospiraceae</taxon>
        <taxon>Ectothiorhodosinus</taxon>
    </lineage>
</organism>
<dbReference type="RefSeq" id="WP_076753867.1">
    <property type="nucleotide sequence ID" value="NZ_CP023018.1"/>
</dbReference>
<evidence type="ECO:0000259" key="2">
    <source>
        <dbReference type="Pfam" id="PF03967"/>
    </source>
</evidence>
<dbReference type="Pfam" id="PF05239">
    <property type="entry name" value="PRC"/>
    <property type="match status" value="1"/>
</dbReference>
<keyword evidence="1" id="KW-0472">Membrane</keyword>
<evidence type="ECO:0000256" key="1">
    <source>
        <dbReference type="SAM" id="Phobius"/>
    </source>
</evidence>
<dbReference type="InterPro" id="IPR014747">
    <property type="entry name" value="Bac_photo_RC_H_C"/>
</dbReference>
<dbReference type="SUPFAM" id="SSF81490">
    <property type="entry name" value="Photosystem II reaction centre subunit H, transmembrane region"/>
    <property type="match status" value="1"/>
</dbReference>
<feature type="domain" description="PRC-barrel" evidence="3">
    <location>
        <begin position="146"/>
        <end position="194"/>
    </location>
</feature>
<dbReference type="Gene3D" id="3.90.50.10">
    <property type="entry name" value="Photosynthetic Reaction Center, subunit H, domain 2"/>
    <property type="match status" value="1"/>
</dbReference>
<dbReference type="STRING" id="233100.SAMN05216526_0015"/>
<dbReference type="InterPro" id="IPR027275">
    <property type="entry name" value="PRC-brl_dom"/>
</dbReference>
<dbReference type="AlphaFoldDB" id="A0A1R3VLY0"/>
<dbReference type="InterPro" id="IPR015810">
    <property type="entry name" value="Photo_RC_H_N"/>
</dbReference>
<name>A0A1R3VLY0_9GAMM</name>
<dbReference type="GO" id="GO:0019684">
    <property type="term" value="P:photosynthesis, light reaction"/>
    <property type="evidence" value="ECO:0007669"/>
    <property type="project" value="InterPro"/>
</dbReference>
<dbReference type="SUPFAM" id="SSF50346">
    <property type="entry name" value="PRC-barrel domain"/>
    <property type="match status" value="1"/>
</dbReference>
<dbReference type="InterPro" id="IPR037097">
    <property type="entry name" value="Photo_RC_H_N_sf"/>
</dbReference>
<gene>
    <name evidence="4" type="ORF">SAMN05216526_0015</name>
</gene>
<dbReference type="InterPro" id="IPR011033">
    <property type="entry name" value="PRC_barrel-like_sf"/>
</dbReference>
<evidence type="ECO:0000313" key="4">
    <source>
        <dbReference type="EMBL" id="SIT65567.1"/>
    </source>
</evidence>
<dbReference type="EMBL" id="FTPK01000001">
    <property type="protein sequence ID" value="SIT65567.1"/>
    <property type="molecule type" value="Genomic_DNA"/>
</dbReference>
<dbReference type="NCBIfam" id="TIGR01150">
    <property type="entry name" value="puhA"/>
    <property type="match status" value="1"/>
</dbReference>